<dbReference type="GO" id="GO:0016020">
    <property type="term" value="C:membrane"/>
    <property type="evidence" value="ECO:0007669"/>
    <property type="project" value="UniProtKB-SubCell"/>
</dbReference>
<dbReference type="OrthoDB" id="5963193at2759"/>
<keyword evidence="4 6" id="KW-1133">Transmembrane helix</keyword>
<sequence length="570" mass="63440">MGAILAAPACAASAACCFGSTACSLCCAACPTTRSSLTTRVMYAGMLFVGTFVACLMLAPGIQAKLADQSWFCEGLVDIAGLNCNRATGFQAVYRLCAAMAAFFFLFMVLMFGVRSSHDVRSKIQNGFWFFKYAILIAITVGFFYIRSERLAERGMLLREYSMLAVLCGMSDDTKFANNTCHQSWFCEGLVDIAGLNCNRATGFQAVYRLCAAMAAFFFLFMVLMFGVRSSHDVRSKIQNGFWFFKYAILIAITVGFFYIRSERLAEPLMWFGLIGGFVFILLQLILIVDFAHSLAENWMEKYEENESRACYCGLLTFTVLCYGLAVAAIVLMFIFYTTGGSCHLPKFFISFNLILCIIVSAISILPRIQERMPRSGLLQSSFITLYTMYITWSALINNPDKECNPSIINIFANRTTPHGEETYGTPLPAESLVSLLIWFVCVLYASFRTSSSFNKIAGGGVGAVDTSDNGSQQPIVDASSGEDRESVRVWDDEKDAVSYSYSFFHFVFGLASLYVMMTLTSWYKPDNDLSHLNSNMAAVWVKVVSSWLCLIIYCWTLAAPAIFPDRDFS</sequence>
<dbReference type="OMA" id="KSPQWWD"/>
<feature type="transmembrane region" description="Helical" evidence="6">
    <location>
        <begin position="428"/>
        <end position="448"/>
    </location>
</feature>
<feature type="transmembrane region" description="Helical" evidence="6">
    <location>
        <begin position="92"/>
        <end position="114"/>
    </location>
</feature>
<evidence type="ECO:0000313" key="7">
    <source>
        <dbReference type="EMBL" id="KHN74385.1"/>
    </source>
</evidence>
<feature type="transmembrane region" description="Helical" evidence="6">
    <location>
        <begin position="271"/>
        <end position="289"/>
    </location>
</feature>
<dbReference type="Proteomes" id="UP000031036">
    <property type="component" value="Unassembled WGS sequence"/>
</dbReference>
<evidence type="ECO:0000256" key="1">
    <source>
        <dbReference type="ARBA" id="ARBA00004141"/>
    </source>
</evidence>
<name>A0A0B2UZY0_TOXCA</name>
<comment type="caution">
    <text evidence="7">The sequence shown here is derived from an EMBL/GenBank/DDBJ whole genome shotgun (WGS) entry which is preliminary data.</text>
</comment>
<evidence type="ECO:0000256" key="6">
    <source>
        <dbReference type="SAM" id="Phobius"/>
    </source>
</evidence>
<evidence type="ECO:0000256" key="3">
    <source>
        <dbReference type="ARBA" id="ARBA00022692"/>
    </source>
</evidence>
<evidence type="ECO:0000256" key="5">
    <source>
        <dbReference type="ARBA" id="ARBA00023136"/>
    </source>
</evidence>
<keyword evidence="3 6" id="KW-0812">Transmembrane</keyword>
<feature type="transmembrane region" description="Helical" evidence="6">
    <location>
        <begin position="504"/>
        <end position="524"/>
    </location>
</feature>
<feature type="transmembrane region" description="Helical" evidence="6">
    <location>
        <begin position="310"/>
        <end position="336"/>
    </location>
</feature>
<accession>A0A0B2UZY0</accession>
<protein>
    <submittedName>
        <fullName evidence="7">Serine incorporator 3</fullName>
    </submittedName>
</protein>
<feature type="transmembrane region" description="Helical" evidence="6">
    <location>
        <begin position="206"/>
        <end position="228"/>
    </location>
</feature>
<feature type="transmembrane region" description="Helical" evidence="6">
    <location>
        <begin position="126"/>
        <end position="146"/>
    </location>
</feature>
<comment type="similarity">
    <text evidence="2">Belongs to the TDE1 family.</text>
</comment>
<evidence type="ECO:0000256" key="2">
    <source>
        <dbReference type="ARBA" id="ARBA00006665"/>
    </source>
</evidence>
<evidence type="ECO:0000256" key="4">
    <source>
        <dbReference type="ARBA" id="ARBA00022989"/>
    </source>
</evidence>
<dbReference type="InterPro" id="IPR005016">
    <property type="entry name" value="TDE1/TMS"/>
</dbReference>
<dbReference type="STRING" id="6265.A0A0B2UZY0"/>
<reference evidence="7 8" key="1">
    <citation type="submission" date="2014-11" db="EMBL/GenBank/DDBJ databases">
        <title>Genetic blueprint of the zoonotic pathogen Toxocara canis.</title>
        <authorList>
            <person name="Zhu X.-Q."/>
            <person name="Korhonen P.K."/>
            <person name="Cai H."/>
            <person name="Young N.D."/>
            <person name="Nejsum P."/>
            <person name="von Samson-Himmelstjerna G."/>
            <person name="Boag P.R."/>
            <person name="Tan P."/>
            <person name="Li Q."/>
            <person name="Min J."/>
            <person name="Yang Y."/>
            <person name="Wang X."/>
            <person name="Fang X."/>
            <person name="Hall R.S."/>
            <person name="Hofmann A."/>
            <person name="Sternberg P.W."/>
            <person name="Jex A.R."/>
            <person name="Gasser R.B."/>
        </authorList>
    </citation>
    <scope>NUCLEOTIDE SEQUENCE [LARGE SCALE GENOMIC DNA]</scope>
    <source>
        <strain evidence="7">PN_DK_2014</strain>
    </source>
</reference>
<gene>
    <name evidence="7" type="primary">SERINC3</name>
    <name evidence="7" type="ORF">Tcan_15832</name>
</gene>
<feature type="transmembrane region" description="Helical" evidence="6">
    <location>
        <begin position="544"/>
        <end position="564"/>
    </location>
</feature>
<keyword evidence="8" id="KW-1185">Reference proteome</keyword>
<keyword evidence="5 6" id="KW-0472">Membrane</keyword>
<dbReference type="Pfam" id="PF03348">
    <property type="entry name" value="Serinc"/>
    <property type="match status" value="2"/>
</dbReference>
<evidence type="ECO:0000313" key="8">
    <source>
        <dbReference type="Proteomes" id="UP000031036"/>
    </source>
</evidence>
<feature type="transmembrane region" description="Helical" evidence="6">
    <location>
        <begin position="240"/>
        <end position="259"/>
    </location>
</feature>
<dbReference type="EMBL" id="JPKZ01002916">
    <property type="protein sequence ID" value="KHN74385.1"/>
    <property type="molecule type" value="Genomic_DNA"/>
</dbReference>
<proteinExistence type="inferred from homology"/>
<feature type="transmembrane region" description="Helical" evidence="6">
    <location>
        <begin position="348"/>
        <end position="366"/>
    </location>
</feature>
<dbReference type="PANTHER" id="PTHR10383:SF9">
    <property type="entry name" value="SERINE INCORPORATOR, ISOFORM F"/>
    <property type="match status" value="1"/>
</dbReference>
<comment type="subcellular location">
    <subcellularLocation>
        <location evidence="1">Membrane</location>
        <topology evidence="1">Multi-pass membrane protein</topology>
    </subcellularLocation>
</comment>
<organism evidence="7 8">
    <name type="scientific">Toxocara canis</name>
    <name type="common">Canine roundworm</name>
    <dbReference type="NCBI Taxonomy" id="6265"/>
    <lineage>
        <taxon>Eukaryota</taxon>
        <taxon>Metazoa</taxon>
        <taxon>Ecdysozoa</taxon>
        <taxon>Nematoda</taxon>
        <taxon>Chromadorea</taxon>
        <taxon>Rhabditida</taxon>
        <taxon>Spirurina</taxon>
        <taxon>Ascaridomorpha</taxon>
        <taxon>Ascaridoidea</taxon>
        <taxon>Toxocaridae</taxon>
        <taxon>Toxocara</taxon>
    </lineage>
</organism>
<feature type="transmembrane region" description="Helical" evidence="6">
    <location>
        <begin position="41"/>
        <end position="62"/>
    </location>
</feature>
<feature type="transmembrane region" description="Helical" evidence="6">
    <location>
        <begin position="6"/>
        <end position="29"/>
    </location>
</feature>
<dbReference type="AlphaFoldDB" id="A0A0B2UZY0"/>
<dbReference type="PANTHER" id="PTHR10383">
    <property type="entry name" value="SERINE INCORPORATOR"/>
    <property type="match status" value="1"/>
</dbReference>
<feature type="transmembrane region" description="Helical" evidence="6">
    <location>
        <begin position="378"/>
        <end position="397"/>
    </location>
</feature>